<feature type="compositionally biased region" description="Basic residues" evidence="1">
    <location>
        <begin position="18"/>
        <end position="28"/>
    </location>
</feature>
<evidence type="ECO:0000256" key="1">
    <source>
        <dbReference type="SAM" id="MobiDB-lite"/>
    </source>
</evidence>
<evidence type="ECO:0000313" key="2">
    <source>
        <dbReference type="EMBL" id="KAK9158437.1"/>
    </source>
</evidence>
<dbReference type="Proteomes" id="UP001419268">
    <property type="component" value="Unassembled WGS sequence"/>
</dbReference>
<evidence type="ECO:0000313" key="3">
    <source>
        <dbReference type="Proteomes" id="UP001419268"/>
    </source>
</evidence>
<comment type="caution">
    <text evidence="2">The sequence shown here is derived from an EMBL/GenBank/DDBJ whole genome shotgun (WGS) entry which is preliminary data.</text>
</comment>
<feature type="region of interest" description="Disordered" evidence="1">
    <location>
        <begin position="16"/>
        <end position="51"/>
    </location>
</feature>
<feature type="compositionally biased region" description="Polar residues" evidence="1">
    <location>
        <begin position="32"/>
        <end position="44"/>
    </location>
</feature>
<keyword evidence="3" id="KW-1185">Reference proteome</keyword>
<dbReference type="AlphaFoldDB" id="A0AAP0PVY2"/>
<name>A0AAP0PVY2_9MAGN</name>
<feature type="region of interest" description="Disordered" evidence="1">
    <location>
        <begin position="100"/>
        <end position="127"/>
    </location>
</feature>
<reference evidence="2 3" key="1">
    <citation type="submission" date="2024-01" db="EMBL/GenBank/DDBJ databases">
        <title>Genome assemblies of Stephania.</title>
        <authorList>
            <person name="Yang L."/>
        </authorList>
    </citation>
    <scope>NUCLEOTIDE SEQUENCE [LARGE SCALE GENOMIC DNA]</scope>
    <source>
        <strain evidence="2">JXDWG</strain>
        <tissue evidence="2">Leaf</tissue>
    </source>
</reference>
<organism evidence="2 3">
    <name type="scientific">Stephania cephalantha</name>
    <dbReference type="NCBI Taxonomy" id="152367"/>
    <lineage>
        <taxon>Eukaryota</taxon>
        <taxon>Viridiplantae</taxon>
        <taxon>Streptophyta</taxon>
        <taxon>Embryophyta</taxon>
        <taxon>Tracheophyta</taxon>
        <taxon>Spermatophyta</taxon>
        <taxon>Magnoliopsida</taxon>
        <taxon>Ranunculales</taxon>
        <taxon>Menispermaceae</taxon>
        <taxon>Menispermoideae</taxon>
        <taxon>Cissampelideae</taxon>
        <taxon>Stephania</taxon>
    </lineage>
</organism>
<sequence length="140" mass="15934">MVITLIQTQLSTTPHLKSPLHHHHHYKHKSETNNNSISIKSNQDLKTKAAMSEPEELDLCTTPQVLSRSAAAAHLGFSPQLQHLVQTLLHRHLHELHETSYTPSPKSAKHLHEIHETSDTPSPKSAKTLHRTLYHHHLYC</sequence>
<proteinExistence type="predicted"/>
<protein>
    <submittedName>
        <fullName evidence="2">Uncharacterized protein</fullName>
    </submittedName>
</protein>
<dbReference type="EMBL" id="JBBNAG010000002">
    <property type="protein sequence ID" value="KAK9158437.1"/>
    <property type="molecule type" value="Genomic_DNA"/>
</dbReference>
<accession>A0AAP0PVY2</accession>
<gene>
    <name evidence="2" type="ORF">Scep_005011</name>
</gene>